<proteinExistence type="predicted"/>
<keyword evidence="2" id="KW-1185">Reference proteome</keyword>
<organism evidence="1 2">
    <name type="scientific">Actinophytocola gossypii</name>
    <dbReference type="NCBI Taxonomy" id="2812003"/>
    <lineage>
        <taxon>Bacteria</taxon>
        <taxon>Bacillati</taxon>
        <taxon>Actinomycetota</taxon>
        <taxon>Actinomycetes</taxon>
        <taxon>Pseudonocardiales</taxon>
        <taxon>Pseudonocardiaceae</taxon>
    </lineage>
</organism>
<name>A0ABT2JB96_9PSEU</name>
<gene>
    <name evidence="1" type="ORF">JT362_15730</name>
</gene>
<reference evidence="1 2" key="1">
    <citation type="submission" date="2021-02" db="EMBL/GenBank/DDBJ databases">
        <title>Actinophytocola xerophila sp. nov., isolated from soil of cotton cropping field.</title>
        <authorList>
            <person name="Huang R."/>
            <person name="Chen X."/>
            <person name="Ge X."/>
            <person name="Liu W."/>
        </authorList>
    </citation>
    <scope>NUCLEOTIDE SEQUENCE [LARGE SCALE GENOMIC DNA]</scope>
    <source>
        <strain evidence="1 2">S1-96</strain>
    </source>
</reference>
<dbReference type="EMBL" id="JAFFZE010000012">
    <property type="protein sequence ID" value="MCT2584574.1"/>
    <property type="molecule type" value="Genomic_DNA"/>
</dbReference>
<dbReference type="Proteomes" id="UP001156441">
    <property type="component" value="Unassembled WGS sequence"/>
</dbReference>
<evidence type="ECO:0000313" key="2">
    <source>
        <dbReference type="Proteomes" id="UP001156441"/>
    </source>
</evidence>
<comment type="caution">
    <text evidence="1">The sequence shown here is derived from an EMBL/GenBank/DDBJ whole genome shotgun (WGS) entry which is preliminary data.</text>
</comment>
<dbReference type="RefSeq" id="WP_260191967.1">
    <property type="nucleotide sequence ID" value="NZ_JAFFZE010000012.1"/>
</dbReference>
<accession>A0ABT2JB96</accession>
<sequence>MRPKRAVASFDSASTFHRVLAQHLHGKNSPALGLGPAARAVSHLLPVVNRMPRSVRESLYVWSGWSEAIQPRRAGTVDTDAIAEWACSQYPRGRYPAVLIGSSSGAVAHLAALAGIPWLPQTFLVPVRHHRLDPDDPRAAVAELADARGAFTDANPGAALHHMHDANQDRLMIRRMGYFRYKYRQLPDAYRVFLREHLAPGGTVVVVDCTERWPTTTLGPRQVFQHGAVGDATPEEYAKGGQRVAAFLDEQGARRRAWDAPLADGDSPEAEWGFDPALLPDLEDLCGAEGWRLDRLAFPRADALSGPVAELYRSWFAEQGVPANRLLGSSFAVIDVHIPLVNGLVPYWTLFGTCAARDTLDRYLRDAEPYDEIHLGLFSHGTCSIGRAGIEDWDGVLARARRRGAYCGVDTRAYPQDFASNGRFHRAAAALPPAPARAGAAPWDWVHDRLHSQDHAAVHYTSVR</sequence>
<protein>
    <submittedName>
        <fullName evidence="1">Uncharacterized protein</fullName>
    </submittedName>
</protein>
<evidence type="ECO:0000313" key="1">
    <source>
        <dbReference type="EMBL" id="MCT2584574.1"/>
    </source>
</evidence>